<feature type="region of interest" description="Disordered" evidence="8">
    <location>
        <begin position="1197"/>
        <end position="1221"/>
    </location>
</feature>
<dbReference type="PROSITE" id="PS50109">
    <property type="entry name" value="HIS_KIN"/>
    <property type="match status" value="1"/>
</dbReference>
<evidence type="ECO:0000256" key="4">
    <source>
        <dbReference type="ARBA" id="ARBA00023015"/>
    </source>
</evidence>
<name>A0ABV2BWD2_9GAMM</name>
<dbReference type="PRINTS" id="PR00344">
    <property type="entry name" value="BCTRLSENSOR"/>
</dbReference>
<dbReference type="EMBL" id="JBEVCJ010000018">
    <property type="protein sequence ID" value="MET1256240.1"/>
    <property type="molecule type" value="Genomic_DNA"/>
</dbReference>
<dbReference type="PROSITE" id="PS01124">
    <property type="entry name" value="HTH_ARAC_FAMILY_2"/>
    <property type="match status" value="1"/>
</dbReference>
<dbReference type="InterPro" id="IPR036097">
    <property type="entry name" value="HisK_dim/P_sf"/>
</dbReference>
<dbReference type="Pfam" id="PF00072">
    <property type="entry name" value="Response_reg"/>
    <property type="match status" value="1"/>
</dbReference>
<keyword evidence="6" id="KW-0804">Transcription</keyword>
<dbReference type="Gene3D" id="2.130.10.10">
    <property type="entry name" value="YVTN repeat-like/Quinoprotein amine dehydrogenase"/>
    <property type="match status" value="3"/>
</dbReference>
<evidence type="ECO:0000259" key="12">
    <source>
        <dbReference type="PROSITE" id="PS50110"/>
    </source>
</evidence>
<dbReference type="SUPFAM" id="SSF101898">
    <property type="entry name" value="NHL repeat"/>
    <property type="match status" value="1"/>
</dbReference>
<dbReference type="InterPro" id="IPR013783">
    <property type="entry name" value="Ig-like_fold"/>
</dbReference>
<dbReference type="InterPro" id="IPR018062">
    <property type="entry name" value="HTH_AraC-typ_CS"/>
</dbReference>
<gene>
    <name evidence="13" type="ORF">ABVT43_13955</name>
</gene>
<dbReference type="SMART" id="SM00342">
    <property type="entry name" value="HTH_ARAC"/>
    <property type="match status" value="1"/>
</dbReference>
<dbReference type="PANTHER" id="PTHR43547">
    <property type="entry name" value="TWO-COMPONENT HISTIDINE KINASE"/>
    <property type="match status" value="1"/>
</dbReference>
<reference evidence="13 14" key="1">
    <citation type="submission" date="2024-06" db="EMBL/GenBank/DDBJ databases">
        <authorList>
            <person name="Li F."/>
        </authorList>
    </citation>
    <scope>NUCLEOTIDE SEQUENCE [LARGE SCALE GENOMIC DNA]</scope>
    <source>
        <strain evidence="13 14">GXAS 311</strain>
    </source>
</reference>
<keyword evidence="14" id="KW-1185">Reference proteome</keyword>
<dbReference type="SUPFAM" id="SSF55874">
    <property type="entry name" value="ATPase domain of HSP90 chaperone/DNA topoisomerase II/histidine kinase"/>
    <property type="match status" value="1"/>
</dbReference>
<evidence type="ECO:0000256" key="8">
    <source>
        <dbReference type="SAM" id="MobiDB-lite"/>
    </source>
</evidence>
<proteinExistence type="predicted"/>
<dbReference type="SMART" id="SM00387">
    <property type="entry name" value="HATPase_c"/>
    <property type="match status" value="1"/>
</dbReference>
<sequence>MFTLAQLSSKPFVVCQLAVLPKITFNIFNIIRFFFFSLALAFTALTVRAVEPNAYSIPVIKSISAHREFAHAFVTSIIEDSKGFIWFATYGGISRFDGYQIKSYKAGNDERSLSHANVNAMIQDLDGNIWVGTYKGLNRFNPQSQTFQHYFSETDDLNSIDNNFIRSFWLDSHGTLWIGSSQGLNYYDAKEDRFYRVDLPQMLYGSSADELIGDVAKASRFSINAIKQDNKGLLWIAAEKQGLIQYNPQKQQARFVNTPIKQGQLGVINFNSIDIDKNNQLWGATIHGLVRFDLDSQRSEIYQYNQSPTKIAQVKVDAKGDIWISADEKGLCQIKPLSESLLNRWRCFNPTNQPTSAKYVSAIFQDSQMRIWLATRNSGVLFFDPAHPFELINFEKPHQFIQNLTQDTHKNLWVGTGAGVVRLDDAGNKTIFRHEPKSQLGIDSDNIFSVTLDNLVQKEKTQDSSTQAVLNQSLPQQLWIGTNKGIHYYDEAANKIIPVVLQPEKPLVEYGIIGAFRNAWQSDDGAIYFPSSKQNYLVKWQSKQKTFTPIPFASQESASQESKRHYGRKQFSSFVDSQQRLWVSGHEYIGYLNTVEQSVEITEESLNTGRIYVAITQDNLGRLWAIDFHGLHQLNKQGKIIKSYSSSIFNKSMLFTIVTNRLSPELWIGSNQGLWQFNPQTEQVKQYTRDDGLQDNDFNNARLVDDKGYIYVGGVNGISVFHPTQLETFSLSKPETQLTQLRINNIPVSIGTATDSVLKQPIHYQTEIVLNAKQSQLFSLEFSSLDYFSAPTNQYAYQLLGYNDDWIYTDAQNRQASYTSLPAGNYVFQVKAANANGEWSEKPTTLQIRIIAPWWQTYWAYGVYLLGFLLLVGSFVRHRVNLAERRANELEVQVELRTRLIQQQRDELAQKNQQLEDIGQAKNQFFTNISHEFRTPLTLAIGPLQAVIANNNIQDEKDKNYIEVALKNNLHMQSLLGQVLDINRLEAGKMPLNISQVSVLNNLQYCVERFTLEAEKLSLQFKLQGMQQTEHLQHFYFDSEHFEKIMLNLLSNAVKFSPVNGIIEVGLKAGVDELIIWIKDEGRGIAKQDQRAVFERYYQGAGASNSRQPGTGIGLALVKELLQLHQASIQLDSEIGQGCCFTLTFKLGIEHYATGQNAVGEIINSEQSIGTPHDDLLRKSKTAQEPNEEIKDKLKAEVKTAADSATPSPNSPIKPTSDQDIKPTTKQTLLVVDDNAQLRAFIRSVLENSYQIIEAENGQVACELIATAHPDIIVSDVMMPVMDGLKLAQKLKQSTETAHIPLILLTAKTGTDDIVQGLQSGADDYLSKPFSATELVARIAAQIAQKRRQASAMFEQFRQQYPEVFELQVTKPILKASDSNASPQPLHPPVTQGKASEDFASELLKVIHQHLHHSDFDVGKLCEYLHIHQATLNRKVKKQFDCTPVQLLRHTRLKVGLAMLQREQGTISEIAYACGFESLAYFSRSFRQYFKKPPSQYQEIDSKPL</sequence>
<dbReference type="SUPFAM" id="SSF52172">
    <property type="entry name" value="CheY-like"/>
    <property type="match status" value="1"/>
</dbReference>
<dbReference type="SUPFAM" id="SSF46689">
    <property type="entry name" value="Homeodomain-like"/>
    <property type="match status" value="1"/>
</dbReference>
<evidence type="ECO:0000256" key="6">
    <source>
        <dbReference type="ARBA" id="ARBA00023163"/>
    </source>
</evidence>
<protein>
    <recommendedName>
        <fullName evidence="2">histidine kinase</fullName>
        <ecNumber evidence="2">2.7.13.3</ecNumber>
    </recommendedName>
</protein>
<dbReference type="Pfam" id="PF00512">
    <property type="entry name" value="HisKA"/>
    <property type="match status" value="1"/>
</dbReference>
<dbReference type="InterPro" id="IPR009057">
    <property type="entry name" value="Homeodomain-like_sf"/>
</dbReference>
<feature type="compositionally biased region" description="Polar residues" evidence="8">
    <location>
        <begin position="1203"/>
        <end position="1216"/>
    </location>
</feature>
<dbReference type="Pfam" id="PF07494">
    <property type="entry name" value="Reg_prop"/>
    <property type="match status" value="2"/>
</dbReference>
<dbReference type="CDD" id="cd00082">
    <property type="entry name" value="HisKA"/>
    <property type="match status" value="1"/>
</dbReference>
<evidence type="ECO:0000256" key="3">
    <source>
        <dbReference type="ARBA" id="ARBA00022553"/>
    </source>
</evidence>
<feature type="modified residue" description="4-aspartylphosphate" evidence="7">
    <location>
        <position position="1276"/>
    </location>
</feature>
<dbReference type="InterPro" id="IPR005467">
    <property type="entry name" value="His_kinase_dom"/>
</dbReference>
<dbReference type="SMART" id="SM00388">
    <property type="entry name" value="HisKA"/>
    <property type="match status" value="1"/>
</dbReference>
<dbReference type="InterPro" id="IPR018060">
    <property type="entry name" value="HTH_AraC"/>
</dbReference>
<evidence type="ECO:0000259" key="11">
    <source>
        <dbReference type="PROSITE" id="PS50109"/>
    </source>
</evidence>
<feature type="domain" description="HTH araC/xylS-type" evidence="10">
    <location>
        <begin position="1401"/>
        <end position="1500"/>
    </location>
</feature>
<dbReference type="InterPro" id="IPR003661">
    <property type="entry name" value="HisK_dim/P_dom"/>
</dbReference>
<feature type="domain" description="Histidine kinase" evidence="11">
    <location>
        <begin position="928"/>
        <end position="1149"/>
    </location>
</feature>
<dbReference type="Pfam" id="PF12833">
    <property type="entry name" value="HTH_18"/>
    <property type="match status" value="1"/>
</dbReference>
<dbReference type="InterPro" id="IPR011110">
    <property type="entry name" value="Reg_prop"/>
</dbReference>
<dbReference type="Proteomes" id="UP001548189">
    <property type="component" value="Unassembled WGS sequence"/>
</dbReference>
<feature type="transmembrane region" description="Helical" evidence="9">
    <location>
        <begin position="30"/>
        <end position="50"/>
    </location>
</feature>
<dbReference type="Gene3D" id="3.30.565.10">
    <property type="entry name" value="Histidine kinase-like ATPase, C-terminal domain"/>
    <property type="match status" value="1"/>
</dbReference>
<dbReference type="InterPro" id="IPR011123">
    <property type="entry name" value="Y_Y_Y"/>
</dbReference>
<comment type="caution">
    <text evidence="13">The sequence shown here is derived from an EMBL/GenBank/DDBJ whole genome shotgun (WGS) entry which is preliminary data.</text>
</comment>
<dbReference type="InterPro" id="IPR001789">
    <property type="entry name" value="Sig_transdc_resp-reg_receiver"/>
</dbReference>
<feature type="domain" description="Response regulatory" evidence="12">
    <location>
        <begin position="1228"/>
        <end position="1343"/>
    </location>
</feature>
<dbReference type="Gene3D" id="3.40.50.2300">
    <property type="match status" value="1"/>
</dbReference>
<keyword evidence="9" id="KW-0812">Transmembrane</keyword>
<keyword evidence="5" id="KW-0238">DNA-binding</keyword>
<evidence type="ECO:0000256" key="5">
    <source>
        <dbReference type="ARBA" id="ARBA00023125"/>
    </source>
</evidence>
<dbReference type="InterPro" id="IPR011006">
    <property type="entry name" value="CheY-like_superfamily"/>
</dbReference>
<dbReference type="Gene3D" id="2.60.40.10">
    <property type="entry name" value="Immunoglobulins"/>
    <property type="match status" value="1"/>
</dbReference>
<dbReference type="SUPFAM" id="SSF63829">
    <property type="entry name" value="Calcium-dependent phosphotriesterase"/>
    <property type="match status" value="2"/>
</dbReference>
<dbReference type="EC" id="2.7.13.3" evidence="2"/>
<evidence type="ECO:0000259" key="10">
    <source>
        <dbReference type="PROSITE" id="PS01124"/>
    </source>
</evidence>
<evidence type="ECO:0000313" key="13">
    <source>
        <dbReference type="EMBL" id="MET1256240.1"/>
    </source>
</evidence>
<accession>A0ABV2BWD2</accession>
<evidence type="ECO:0000256" key="7">
    <source>
        <dbReference type="PROSITE-ProRule" id="PRU00169"/>
    </source>
</evidence>
<dbReference type="InterPro" id="IPR015943">
    <property type="entry name" value="WD40/YVTN_repeat-like_dom_sf"/>
</dbReference>
<evidence type="ECO:0000256" key="2">
    <source>
        <dbReference type="ARBA" id="ARBA00012438"/>
    </source>
</evidence>
<dbReference type="RefSeq" id="WP_353896826.1">
    <property type="nucleotide sequence ID" value="NZ_JBEVCJ010000018.1"/>
</dbReference>
<dbReference type="InterPro" id="IPR003594">
    <property type="entry name" value="HATPase_dom"/>
</dbReference>
<dbReference type="PROSITE" id="PS00041">
    <property type="entry name" value="HTH_ARAC_FAMILY_1"/>
    <property type="match status" value="1"/>
</dbReference>
<keyword evidence="9" id="KW-0472">Membrane</keyword>
<keyword evidence="4" id="KW-0805">Transcription regulation</keyword>
<dbReference type="Pfam" id="PF07495">
    <property type="entry name" value="Y_Y_Y"/>
    <property type="match status" value="1"/>
</dbReference>
<dbReference type="Gene3D" id="1.10.10.60">
    <property type="entry name" value="Homeodomain-like"/>
    <property type="match status" value="1"/>
</dbReference>
<dbReference type="SUPFAM" id="SSF47384">
    <property type="entry name" value="Homodimeric domain of signal transducing histidine kinase"/>
    <property type="match status" value="1"/>
</dbReference>
<evidence type="ECO:0000256" key="9">
    <source>
        <dbReference type="SAM" id="Phobius"/>
    </source>
</evidence>
<evidence type="ECO:0000313" key="14">
    <source>
        <dbReference type="Proteomes" id="UP001548189"/>
    </source>
</evidence>
<keyword evidence="9" id="KW-1133">Transmembrane helix</keyword>
<dbReference type="Gene3D" id="1.10.287.130">
    <property type="match status" value="1"/>
</dbReference>
<dbReference type="SMART" id="SM00448">
    <property type="entry name" value="REC"/>
    <property type="match status" value="1"/>
</dbReference>
<comment type="catalytic activity">
    <reaction evidence="1">
        <text>ATP + protein L-histidine = ADP + protein N-phospho-L-histidine.</text>
        <dbReference type="EC" id="2.7.13.3"/>
    </reaction>
</comment>
<evidence type="ECO:0000256" key="1">
    <source>
        <dbReference type="ARBA" id="ARBA00000085"/>
    </source>
</evidence>
<keyword evidence="3 7" id="KW-0597">Phosphoprotein</keyword>
<dbReference type="PANTHER" id="PTHR43547:SF2">
    <property type="entry name" value="HYBRID SIGNAL TRANSDUCTION HISTIDINE KINASE C"/>
    <property type="match status" value="1"/>
</dbReference>
<dbReference type="InterPro" id="IPR004358">
    <property type="entry name" value="Sig_transdc_His_kin-like_C"/>
</dbReference>
<dbReference type="PROSITE" id="PS50110">
    <property type="entry name" value="RESPONSE_REGULATORY"/>
    <property type="match status" value="1"/>
</dbReference>
<organism evidence="13 14">
    <name type="scientific">Aliikangiella maris</name>
    <dbReference type="NCBI Taxonomy" id="3162458"/>
    <lineage>
        <taxon>Bacteria</taxon>
        <taxon>Pseudomonadati</taxon>
        <taxon>Pseudomonadota</taxon>
        <taxon>Gammaproteobacteria</taxon>
        <taxon>Oceanospirillales</taxon>
        <taxon>Pleioneaceae</taxon>
        <taxon>Aliikangiella</taxon>
    </lineage>
</organism>
<dbReference type="InterPro" id="IPR036890">
    <property type="entry name" value="HATPase_C_sf"/>
</dbReference>
<dbReference type="Pfam" id="PF02518">
    <property type="entry name" value="HATPase_c"/>
    <property type="match status" value="1"/>
</dbReference>